<comment type="domain">
    <text evidence="10">Consists of 16-stranded beta-barrel sheets, with large surface-exposed loops, that form a transmembrane pore at the center of each barrel. The pore is partially ocluded by a peptide loop that folds into the pore lumen.</text>
</comment>
<keyword evidence="4 10" id="KW-0812">Transmembrane</keyword>
<evidence type="ECO:0000256" key="5">
    <source>
        <dbReference type="ARBA" id="ARBA00022729"/>
    </source>
</evidence>
<dbReference type="EMBL" id="JAOVZR010000001">
    <property type="protein sequence ID" value="MCY0147643.1"/>
    <property type="molecule type" value="Genomic_DNA"/>
</dbReference>
<reference evidence="11" key="1">
    <citation type="submission" date="2022-10" db="EMBL/GenBank/DDBJ databases">
        <title>Hoeflea sp. G2-23, isolated from marine algae.</title>
        <authorList>
            <person name="Kristyanto S."/>
            <person name="Kim J.M."/>
            <person name="Jeon C.O."/>
        </authorList>
    </citation>
    <scope>NUCLEOTIDE SEQUENCE</scope>
    <source>
        <strain evidence="11">G2-23</strain>
    </source>
</reference>
<name>A0ABT3Z792_9HYPH</name>
<feature type="signal peptide" evidence="10">
    <location>
        <begin position="1"/>
        <end position="22"/>
    </location>
</feature>
<keyword evidence="9 10" id="KW-0998">Cell outer membrane</keyword>
<comment type="caution">
    <text evidence="11">The sequence shown here is derived from an EMBL/GenBank/DDBJ whole genome shotgun (WGS) entry which is preliminary data.</text>
</comment>
<proteinExistence type="inferred from homology"/>
<keyword evidence="12" id="KW-1185">Reference proteome</keyword>
<keyword evidence="6 10" id="KW-0406">Ion transport</keyword>
<accession>A0ABT3Z792</accession>
<comment type="similarity">
    <text evidence="1 10">Belongs to the alphaproteobacteria porin family.</text>
</comment>
<evidence type="ECO:0000256" key="9">
    <source>
        <dbReference type="ARBA" id="ARBA00023237"/>
    </source>
</evidence>
<dbReference type="RefSeq" id="WP_267653240.1">
    <property type="nucleotide sequence ID" value="NZ_JAOVZR010000001.1"/>
</dbReference>
<keyword evidence="7 10" id="KW-0626">Porin</keyword>
<dbReference type="Pfam" id="PF02530">
    <property type="entry name" value="Porin_2"/>
    <property type="match status" value="1"/>
</dbReference>
<sequence>MNIKSLLLGSAAALVAVSGARAADAIVAAEPEPVEYVRVCDAFGTGYFYIPGTETCLRIHGYLRYDIQGGDLFAHTSRTGDETYSQNMRFSFRTSTASETELGTLRTYTETRFNWSDNQDVVPGTFPVATANGYSHGTNLSLNFAWIQLGGLRVGKDESLFTTFTGYAGAVINDGSYGPFDTNLISYTYNGGAFRAAIALEQGASDTGYVNGVALAATARAGWGIDDYMPHVVVGLGYNAGMVDLSGVFAWDSRDDLGAVQYGGWAAKLRADVAINDMASVFAMVMYGENSSGYTTWANGARTDETWSVIGGGSLKVSEKATINLQGQWIESNIAANSDAWSIVGNVNYTLVPGLVITPELVYADSGVAGTDGDFGAMLRVQRSF</sequence>
<gene>
    <name evidence="11" type="ORF">OEG84_07920</name>
</gene>
<keyword evidence="2 10" id="KW-0813">Transport</keyword>
<comment type="subcellular location">
    <subcellularLocation>
        <location evidence="10">Cell outer membrane</location>
        <topology evidence="10">Multi-pass membrane protein</topology>
    </subcellularLocation>
</comment>
<comment type="function">
    <text evidence="10">Forms passive diffusion pores that allow small molecular weight hydrophilic materials across the outer membrane.</text>
</comment>
<feature type="chain" id="PRO_5044969011" description="Porin" evidence="10">
    <location>
        <begin position="23"/>
        <end position="385"/>
    </location>
</feature>
<dbReference type="Proteomes" id="UP001073227">
    <property type="component" value="Unassembled WGS sequence"/>
</dbReference>
<evidence type="ECO:0000256" key="6">
    <source>
        <dbReference type="ARBA" id="ARBA00023065"/>
    </source>
</evidence>
<keyword evidence="3 10" id="KW-1134">Transmembrane beta strand</keyword>
<protein>
    <recommendedName>
        <fullName evidence="10">Porin</fullName>
    </recommendedName>
</protein>
<evidence type="ECO:0000256" key="4">
    <source>
        <dbReference type="ARBA" id="ARBA00022692"/>
    </source>
</evidence>
<evidence type="ECO:0000256" key="1">
    <source>
        <dbReference type="ARBA" id="ARBA00009521"/>
    </source>
</evidence>
<evidence type="ECO:0000256" key="7">
    <source>
        <dbReference type="ARBA" id="ARBA00023114"/>
    </source>
</evidence>
<keyword evidence="5 10" id="KW-0732">Signal</keyword>
<keyword evidence="8 10" id="KW-0472">Membrane</keyword>
<evidence type="ECO:0000256" key="3">
    <source>
        <dbReference type="ARBA" id="ARBA00022452"/>
    </source>
</evidence>
<evidence type="ECO:0000256" key="2">
    <source>
        <dbReference type="ARBA" id="ARBA00022448"/>
    </source>
</evidence>
<evidence type="ECO:0000256" key="10">
    <source>
        <dbReference type="RuleBase" id="RU364005"/>
    </source>
</evidence>
<evidence type="ECO:0000313" key="12">
    <source>
        <dbReference type="Proteomes" id="UP001073227"/>
    </source>
</evidence>
<evidence type="ECO:0000256" key="8">
    <source>
        <dbReference type="ARBA" id="ARBA00023136"/>
    </source>
</evidence>
<organism evidence="11 12">
    <name type="scientific">Hoeflea algicola</name>
    <dbReference type="NCBI Taxonomy" id="2983763"/>
    <lineage>
        <taxon>Bacteria</taxon>
        <taxon>Pseudomonadati</taxon>
        <taxon>Pseudomonadota</taxon>
        <taxon>Alphaproteobacteria</taxon>
        <taxon>Hyphomicrobiales</taxon>
        <taxon>Rhizobiaceae</taxon>
        <taxon>Hoeflea</taxon>
    </lineage>
</organism>
<dbReference type="InterPro" id="IPR003684">
    <property type="entry name" value="Porin_alphabac"/>
</dbReference>
<dbReference type="SUPFAM" id="SSF56935">
    <property type="entry name" value="Porins"/>
    <property type="match status" value="1"/>
</dbReference>
<evidence type="ECO:0000313" key="11">
    <source>
        <dbReference type="EMBL" id="MCY0147643.1"/>
    </source>
</evidence>